<dbReference type="Pfam" id="PF14307">
    <property type="entry name" value="Glyco_tran_WbsX"/>
    <property type="match status" value="2"/>
</dbReference>
<dbReference type="Gene3D" id="3.20.20.80">
    <property type="entry name" value="Glycosidases"/>
    <property type="match status" value="1"/>
</dbReference>
<comment type="caution">
    <text evidence="1">The sequence shown here is derived from an EMBL/GenBank/DDBJ whole genome shotgun (WGS) entry which is preliminary data.</text>
</comment>
<evidence type="ECO:0000313" key="1">
    <source>
        <dbReference type="EMBL" id="KAJ3174765.1"/>
    </source>
</evidence>
<organism evidence="1 2">
    <name type="scientific">Geranomyces variabilis</name>
    <dbReference type="NCBI Taxonomy" id="109894"/>
    <lineage>
        <taxon>Eukaryota</taxon>
        <taxon>Fungi</taxon>
        <taxon>Fungi incertae sedis</taxon>
        <taxon>Chytridiomycota</taxon>
        <taxon>Chytridiomycota incertae sedis</taxon>
        <taxon>Chytridiomycetes</taxon>
        <taxon>Spizellomycetales</taxon>
        <taxon>Powellomycetaceae</taxon>
        <taxon>Geranomyces</taxon>
    </lineage>
</organism>
<dbReference type="AlphaFoldDB" id="A0AAD5TF81"/>
<proteinExistence type="predicted"/>
<reference evidence="1" key="1">
    <citation type="submission" date="2020-05" db="EMBL/GenBank/DDBJ databases">
        <title>Phylogenomic resolution of chytrid fungi.</title>
        <authorList>
            <person name="Stajich J.E."/>
            <person name="Amses K."/>
            <person name="Simmons R."/>
            <person name="Seto K."/>
            <person name="Myers J."/>
            <person name="Bonds A."/>
            <person name="Quandt C.A."/>
            <person name="Barry K."/>
            <person name="Liu P."/>
            <person name="Grigoriev I."/>
            <person name="Longcore J.E."/>
            <person name="James T.Y."/>
        </authorList>
    </citation>
    <scope>NUCLEOTIDE SEQUENCE</scope>
    <source>
        <strain evidence="1">JEL0379</strain>
    </source>
</reference>
<dbReference type="PANTHER" id="PTHR41244">
    <property type="entry name" value="RHAMNAN SYNTHESIS F"/>
    <property type="match status" value="1"/>
</dbReference>
<protein>
    <submittedName>
        <fullName evidence="1">Uncharacterized protein</fullName>
    </submittedName>
</protein>
<gene>
    <name evidence="1" type="ORF">HDU87_006881</name>
</gene>
<keyword evidence="2" id="KW-1185">Reference proteome</keyword>
<sequence length="731" mass="83342">MHLTAARRRARRVQLIILAALSALALYKLFLYRYLSDKEEPFPHTPARFCTTNSSYVADWASQALAELQANTPVTAKHLKVLGIIFPQYHAIPENDRFWGVNFTEWVNVKKASKNKYGMELPQPAWGYYNLLEFDVRKRLGDFLREAGIYGVVMHHYWFAGQPIMDSIPKKMIEDGGEPNLPFFFNWANEPWTKRWDGMDKGGVLMAQDYGGEAEWRLHFDYLLPFFRHPKYIKVGGRPVFAVYKVAHMKREFGPMTAKFKQWAEEAGFPPGGMEIMQANWRSDPVHESADSIYDYQPHAGGFEAADIGTPRRHKIHHRGAMVSWDNTARHLTDGKAVGYMGSHPSRWYYQLVDLIQRVVVDPNPMQKENFIFINAINEWGEGDVLEPTKLQGDGYAKALKAALHFSRASDSSTARDAQAKLDPVELRAETCVLVRTYHAHNDQAIFSLNGLIKSLRGLHNPNWVAVIFPTDTSGTSHWAGTEKRFNDTRIKFHYPPNKVRLKYTRQDAGFSATDYMVKHLSEIDSKCAGARWMVITNGDNVYRADALSYLDSSHDLIGLSFVSRWISHNEDQKGTVAWNERCERLTTKDHCFRSSPFVGKIDLGAMIINWPKFRATKYRFSSFTASDPLAQDGKMAELLVTQGFRFGNVPQDQPGCQLLHNPSYAACRGMGQVWFDSPIFSDADCITSGDVDRLFTELPAGTLDVDYTLVNGHCIRYSKRRYKELVEALE</sequence>
<dbReference type="InterPro" id="IPR032719">
    <property type="entry name" value="WbsX"/>
</dbReference>
<evidence type="ECO:0000313" key="2">
    <source>
        <dbReference type="Proteomes" id="UP001212152"/>
    </source>
</evidence>
<dbReference type="EMBL" id="JADGJQ010000060">
    <property type="protein sequence ID" value="KAJ3174765.1"/>
    <property type="molecule type" value="Genomic_DNA"/>
</dbReference>
<accession>A0AAD5TF81</accession>
<dbReference type="Proteomes" id="UP001212152">
    <property type="component" value="Unassembled WGS sequence"/>
</dbReference>
<dbReference type="CDD" id="cd11579">
    <property type="entry name" value="Glyco_tran_WbsX"/>
    <property type="match status" value="1"/>
</dbReference>
<name>A0AAD5TF81_9FUNG</name>
<dbReference type="PANTHER" id="PTHR41244:SF1">
    <property type="entry name" value="GLYCOSYLTRANSFERASE"/>
    <property type="match status" value="1"/>
</dbReference>